<sequence length="231" mass="25666">MSEPMFAHSSNKAIPLHETDPEEENTGMSSSLQMVLDQHMELSAFVKHHLPPSPGLSLLPMLDEKSQDSFLGKEKEISQAEPLTHDGPGEVAMLKGQVARLETMLDMMRLELSELVMCRICLGPMKLPVVLLCSHTSCSLCLDVTFQTQIHDAQVLHKIIEENLHEAGPVPSLFQHPCLICQASVLQHPLENYFAKGIIEWLNQQSGACDSAQGEMEQLDPPLFDSLFLDI</sequence>
<evidence type="ECO:0000313" key="2">
    <source>
        <dbReference type="EMBL" id="KAF9492171.1"/>
    </source>
</evidence>
<name>A0A9P6D4E0_PLEER</name>
<feature type="region of interest" description="Disordered" evidence="1">
    <location>
        <begin position="1"/>
        <end position="28"/>
    </location>
</feature>
<proteinExistence type="predicted"/>
<accession>A0A9P6D4E0</accession>
<evidence type="ECO:0000256" key="1">
    <source>
        <dbReference type="SAM" id="MobiDB-lite"/>
    </source>
</evidence>
<comment type="caution">
    <text evidence="2">The sequence shown here is derived from an EMBL/GenBank/DDBJ whole genome shotgun (WGS) entry which is preliminary data.</text>
</comment>
<dbReference type="Gene3D" id="3.30.40.10">
    <property type="entry name" value="Zinc/RING finger domain, C3HC4 (zinc finger)"/>
    <property type="match status" value="1"/>
</dbReference>
<dbReference type="SUPFAM" id="SSF57850">
    <property type="entry name" value="RING/U-box"/>
    <property type="match status" value="1"/>
</dbReference>
<organism evidence="2 3">
    <name type="scientific">Pleurotus eryngii</name>
    <name type="common">Boletus of the steppes</name>
    <dbReference type="NCBI Taxonomy" id="5323"/>
    <lineage>
        <taxon>Eukaryota</taxon>
        <taxon>Fungi</taxon>
        <taxon>Dikarya</taxon>
        <taxon>Basidiomycota</taxon>
        <taxon>Agaricomycotina</taxon>
        <taxon>Agaricomycetes</taxon>
        <taxon>Agaricomycetidae</taxon>
        <taxon>Agaricales</taxon>
        <taxon>Pleurotineae</taxon>
        <taxon>Pleurotaceae</taxon>
        <taxon>Pleurotus</taxon>
    </lineage>
</organism>
<gene>
    <name evidence="2" type="ORF">BDN71DRAFT_1433388</name>
</gene>
<protein>
    <submittedName>
        <fullName evidence="2">Uncharacterized protein</fullName>
    </submittedName>
</protein>
<evidence type="ECO:0000313" key="3">
    <source>
        <dbReference type="Proteomes" id="UP000807025"/>
    </source>
</evidence>
<dbReference type="InterPro" id="IPR013083">
    <property type="entry name" value="Znf_RING/FYVE/PHD"/>
</dbReference>
<reference evidence="2" key="1">
    <citation type="submission" date="2020-11" db="EMBL/GenBank/DDBJ databases">
        <authorList>
            <consortium name="DOE Joint Genome Institute"/>
            <person name="Ahrendt S."/>
            <person name="Riley R."/>
            <person name="Andreopoulos W."/>
            <person name="Labutti K."/>
            <person name="Pangilinan J."/>
            <person name="Ruiz-Duenas F.J."/>
            <person name="Barrasa J.M."/>
            <person name="Sanchez-Garcia M."/>
            <person name="Camarero S."/>
            <person name="Miyauchi S."/>
            <person name="Serrano A."/>
            <person name="Linde D."/>
            <person name="Babiker R."/>
            <person name="Drula E."/>
            <person name="Ayuso-Fernandez I."/>
            <person name="Pacheco R."/>
            <person name="Padilla G."/>
            <person name="Ferreira P."/>
            <person name="Barriuso J."/>
            <person name="Kellner H."/>
            <person name="Castanera R."/>
            <person name="Alfaro M."/>
            <person name="Ramirez L."/>
            <person name="Pisabarro A.G."/>
            <person name="Kuo A."/>
            <person name="Tritt A."/>
            <person name="Lipzen A."/>
            <person name="He G."/>
            <person name="Yan M."/>
            <person name="Ng V."/>
            <person name="Cullen D."/>
            <person name="Martin F."/>
            <person name="Rosso M.-N."/>
            <person name="Henrissat B."/>
            <person name="Hibbett D."/>
            <person name="Martinez A.T."/>
            <person name="Grigoriev I.V."/>
        </authorList>
    </citation>
    <scope>NUCLEOTIDE SEQUENCE</scope>
    <source>
        <strain evidence="2">ATCC 90797</strain>
    </source>
</reference>
<dbReference type="AlphaFoldDB" id="A0A9P6D4E0"/>
<keyword evidence="3" id="KW-1185">Reference proteome</keyword>
<dbReference type="EMBL" id="MU154605">
    <property type="protein sequence ID" value="KAF9492171.1"/>
    <property type="molecule type" value="Genomic_DNA"/>
</dbReference>
<dbReference type="Proteomes" id="UP000807025">
    <property type="component" value="Unassembled WGS sequence"/>
</dbReference>